<keyword evidence="6" id="KW-1185">Reference proteome</keyword>
<organism evidence="5 6">
    <name type="scientific">Blepharisma stoltei</name>
    <dbReference type="NCBI Taxonomy" id="1481888"/>
    <lineage>
        <taxon>Eukaryota</taxon>
        <taxon>Sar</taxon>
        <taxon>Alveolata</taxon>
        <taxon>Ciliophora</taxon>
        <taxon>Postciliodesmatophora</taxon>
        <taxon>Heterotrichea</taxon>
        <taxon>Heterotrichida</taxon>
        <taxon>Blepharismidae</taxon>
        <taxon>Blepharisma</taxon>
    </lineage>
</organism>
<dbReference type="PROSITE" id="PS50013">
    <property type="entry name" value="CHROMO_2"/>
    <property type="match status" value="1"/>
</dbReference>
<accession>A0AAU9JID2</accession>
<dbReference type="PROSITE" id="PS00598">
    <property type="entry name" value="CHROMO_1"/>
    <property type="match status" value="1"/>
</dbReference>
<dbReference type="SUPFAM" id="SSF54160">
    <property type="entry name" value="Chromo domain-like"/>
    <property type="match status" value="1"/>
</dbReference>
<sequence>MVKEAIIEDWEVEKIIAKRGRGKSIRYQVKWKGFGYEENTWEPVSHLESCKEMIENFENGLIRGNTIKKKNHNSTDKAKKIEKPEPAKQKPADLMKNLENYISESDIDHISDVFIGADNEIYGEVIYKNKEKKPGHFNILELNKKYPNLMCDYYYKHISFSYKPRIEFEMKMHK</sequence>
<feature type="compositionally biased region" description="Basic and acidic residues" evidence="3">
    <location>
        <begin position="73"/>
        <end position="88"/>
    </location>
</feature>
<evidence type="ECO:0000256" key="1">
    <source>
        <dbReference type="ARBA" id="ARBA00004123"/>
    </source>
</evidence>
<dbReference type="Proteomes" id="UP001162131">
    <property type="component" value="Unassembled WGS sequence"/>
</dbReference>
<dbReference type="Pfam" id="PF00385">
    <property type="entry name" value="Chromo"/>
    <property type="match status" value="1"/>
</dbReference>
<comment type="subcellular location">
    <subcellularLocation>
        <location evidence="1">Nucleus</location>
    </subcellularLocation>
</comment>
<dbReference type="SMART" id="SM00298">
    <property type="entry name" value="CHROMO"/>
    <property type="match status" value="1"/>
</dbReference>
<dbReference type="InterPro" id="IPR023780">
    <property type="entry name" value="Chromo_domain"/>
</dbReference>
<evidence type="ECO:0000313" key="5">
    <source>
        <dbReference type="EMBL" id="CAG9321479.1"/>
    </source>
</evidence>
<dbReference type="InterPro" id="IPR023779">
    <property type="entry name" value="Chromodomain_CS"/>
</dbReference>
<comment type="caution">
    <text evidence="5">The sequence shown here is derived from an EMBL/GenBank/DDBJ whole genome shotgun (WGS) entry which is preliminary data.</text>
</comment>
<gene>
    <name evidence="5" type="ORF">BSTOLATCC_MIC28759</name>
</gene>
<dbReference type="CDD" id="cd00024">
    <property type="entry name" value="CD_CSD"/>
    <property type="match status" value="1"/>
</dbReference>
<reference evidence="5" key="1">
    <citation type="submission" date="2021-09" db="EMBL/GenBank/DDBJ databases">
        <authorList>
            <consortium name="AG Swart"/>
            <person name="Singh M."/>
            <person name="Singh A."/>
            <person name="Seah K."/>
            <person name="Emmerich C."/>
        </authorList>
    </citation>
    <scope>NUCLEOTIDE SEQUENCE</scope>
    <source>
        <strain evidence="5">ATCC30299</strain>
    </source>
</reference>
<feature type="region of interest" description="Disordered" evidence="3">
    <location>
        <begin position="68"/>
        <end position="88"/>
    </location>
</feature>
<proteinExistence type="predicted"/>
<protein>
    <recommendedName>
        <fullName evidence="4">Chromo domain-containing protein</fullName>
    </recommendedName>
</protein>
<dbReference type="GO" id="GO:0005634">
    <property type="term" value="C:nucleus"/>
    <property type="evidence" value="ECO:0007669"/>
    <property type="project" value="UniProtKB-SubCell"/>
</dbReference>
<feature type="domain" description="Chromo" evidence="4">
    <location>
        <begin position="10"/>
        <end position="59"/>
    </location>
</feature>
<dbReference type="AlphaFoldDB" id="A0AAU9JID2"/>
<dbReference type="EMBL" id="CAJZBQ010000028">
    <property type="protein sequence ID" value="CAG9321479.1"/>
    <property type="molecule type" value="Genomic_DNA"/>
</dbReference>
<dbReference type="InterPro" id="IPR051219">
    <property type="entry name" value="Heterochromatin_chromo-domain"/>
</dbReference>
<evidence type="ECO:0000256" key="2">
    <source>
        <dbReference type="ARBA" id="ARBA00023242"/>
    </source>
</evidence>
<evidence type="ECO:0000256" key="3">
    <source>
        <dbReference type="SAM" id="MobiDB-lite"/>
    </source>
</evidence>
<dbReference type="Gene3D" id="2.40.50.40">
    <property type="match status" value="2"/>
</dbReference>
<evidence type="ECO:0000313" key="6">
    <source>
        <dbReference type="Proteomes" id="UP001162131"/>
    </source>
</evidence>
<evidence type="ECO:0000259" key="4">
    <source>
        <dbReference type="PROSITE" id="PS50013"/>
    </source>
</evidence>
<dbReference type="PANTHER" id="PTHR22812">
    <property type="entry name" value="CHROMOBOX PROTEIN"/>
    <property type="match status" value="1"/>
</dbReference>
<name>A0AAU9JID2_9CILI</name>
<dbReference type="InterPro" id="IPR016197">
    <property type="entry name" value="Chromo-like_dom_sf"/>
</dbReference>
<keyword evidence="2" id="KW-0539">Nucleus</keyword>
<dbReference type="InterPro" id="IPR000953">
    <property type="entry name" value="Chromo/chromo_shadow_dom"/>
</dbReference>